<reference evidence="11 12" key="1">
    <citation type="submission" date="2013-07" db="EMBL/GenBank/DDBJ databases">
        <title>Completed genome of Sphingomonas sanxanigenens NX02.</title>
        <authorList>
            <person name="Ma T."/>
            <person name="Huang H."/>
            <person name="Wu M."/>
            <person name="Li X."/>
            <person name="Li G."/>
        </authorList>
    </citation>
    <scope>NUCLEOTIDE SEQUENCE [LARGE SCALE GENOMIC DNA]</scope>
    <source>
        <strain evidence="11 12">NX02</strain>
    </source>
</reference>
<evidence type="ECO:0000256" key="1">
    <source>
        <dbReference type="ARBA" id="ARBA00001164"/>
    </source>
</evidence>
<dbReference type="InterPro" id="IPR013785">
    <property type="entry name" value="Aldolase_TIM"/>
</dbReference>
<dbReference type="GO" id="GO:0004640">
    <property type="term" value="F:phosphoribosylanthranilate isomerase activity"/>
    <property type="evidence" value="ECO:0007669"/>
    <property type="project" value="UniProtKB-UniRule"/>
</dbReference>
<dbReference type="InterPro" id="IPR001240">
    <property type="entry name" value="PRAI_dom"/>
</dbReference>
<keyword evidence="8 9" id="KW-0413">Isomerase</keyword>
<evidence type="ECO:0000256" key="7">
    <source>
        <dbReference type="ARBA" id="ARBA00023141"/>
    </source>
</evidence>
<dbReference type="HAMAP" id="MF_00135">
    <property type="entry name" value="PRAI"/>
    <property type="match status" value="1"/>
</dbReference>
<dbReference type="InterPro" id="IPR044643">
    <property type="entry name" value="TrpF_fam"/>
</dbReference>
<comment type="catalytic activity">
    <reaction evidence="1 9">
        <text>N-(5-phospho-beta-D-ribosyl)anthranilate = 1-(2-carboxyphenylamino)-1-deoxy-D-ribulose 5-phosphate</text>
        <dbReference type="Rhea" id="RHEA:21540"/>
        <dbReference type="ChEBI" id="CHEBI:18277"/>
        <dbReference type="ChEBI" id="CHEBI:58613"/>
        <dbReference type="EC" id="5.3.1.24"/>
    </reaction>
</comment>
<proteinExistence type="inferred from homology"/>
<dbReference type="Pfam" id="PF00697">
    <property type="entry name" value="PRAI"/>
    <property type="match status" value="1"/>
</dbReference>
<name>W0AEG2_9SPHN</name>
<protein>
    <recommendedName>
        <fullName evidence="4 9">N-(5'-phosphoribosyl)anthranilate isomerase</fullName>
        <shortName evidence="9">PRAI</shortName>
        <ecNumber evidence="3 9">5.3.1.24</ecNumber>
    </recommendedName>
</protein>
<evidence type="ECO:0000256" key="2">
    <source>
        <dbReference type="ARBA" id="ARBA00004664"/>
    </source>
</evidence>
<dbReference type="Gene3D" id="3.20.20.70">
    <property type="entry name" value="Aldolase class I"/>
    <property type="match status" value="1"/>
</dbReference>
<evidence type="ECO:0000259" key="10">
    <source>
        <dbReference type="Pfam" id="PF00697"/>
    </source>
</evidence>
<dbReference type="eggNOG" id="COG0135">
    <property type="taxonomic scope" value="Bacteria"/>
</dbReference>
<feature type="domain" description="N-(5'phosphoribosyl) anthranilate isomerase (PRAI)" evidence="10">
    <location>
        <begin position="6"/>
        <end position="207"/>
    </location>
</feature>
<keyword evidence="7 9" id="KW-0057">Aromatic amino acid biosynthesis</keyword>
<dbReference type="InterPro" id="IPR011060">
    <property type="entry name" value="RibuloseP-bd_barrel"/>
</dbReference>
<dbReference type="PANTHER" id="PTHR42894">
    <property type="entry name" value="N-(5'-PHOSPHORIBOSYL)ANTHRANILATE ISOMERASE"/>
    <property type="match status" value="1"/>
</dbReference>
<comment type="similarity">
    <text evidence="9">Belongs to the TrpF family.</text>
</comment>
<dbReference type="EMBL" id="CP006644">
    <property type="protein sequence ID" value="AHE54040.1"/>
    <property type="molecule type" value="Genomic_DNA"/>
</dbReference>
<keyword evidence="12" id="KW-1185">Reference proteome</keyword>
<evidence type="ECO:0000256" key="3">
    <source>
        <dbReference type="ARBA" id="ARBA00012572"/>
    </source>
</evidence>
<dbReference type="PANTHER" id="PTHR42894:SF1">
    <property type="entry name" value="N-(5'-PHOSPHORIBOSYL)ANTHRANILATE ISOMERASE"/>
    <property type="match status" value="1"/>
</dbReference>
<dbReference type="RefSeq" id="WP_025292262.1">
    <property type="nucleotide sequence ID" value="NZ_CP006644.1"/>
</dbReference>
<dbReference type="EC" id="5.3.1.24" evidence="3 9"/>
<dbReference type="OrthoDB" id="9796196at2"/>
<dbReference type="HOGENOM" id="CLU_076364_1_1_5"/>
<evidence type="ECO:0000256" key="4">
    <source>
        <dbReference type="ARBA" id="ARBA00022272"/>
    </source>
</evidence>
<evidence type="ECO:0000256" key="6">
    <source>
        <dbReference type="ARBA" id="ARBA00022822"/>
    </source>
</evidence>
<dbReference type="SUPFAM" id="SSF51366">
    <property type="entry name" value="Ribulose-phoshate binding barrel"/>
    <property type="match status" value="1"/>
</dbReference>
<sequence length="212" mass="21731">MPRISAKICGLSTPDSVGAAVRHGASHIGFVFFPKSPRHVTAEQMQALAAGVPGHVAKVAVLVDPDDELLAAVAPAVDVVQLHGAETAERVAAIGHATGLEVWKAISVRTRADLTAAPSYRGAAQRILYDAKPPVGADLPGGLGLRFDWALLTDFGHPLPWALSGGIDIANVARAVTTTGASLVDISSGVESAPGVKDVDKIAAFLKAIASL</sequence>
<dbReference type="PATRIC" id="fig|1123269.5.peg.2261"/>
<dbReference type="KEGG" id="ssan:NX02_11655"/>
<dbReference type="CDD" id="cd00405">
    <property type="entry name" value="PRAI"/>
    <property type="match status" value="1"/>
</dbReference>
<organism evidence="11 12">
    <name type="scientific">Sphingomonas sanxanigenens DSM 19645 = NX02</name>
    <dbReference type="NCBI Taxonomy" id="1123269"/>
    <lineage>
        <taxon>Bacteria</taxon>
        <taxon>Pseudomonadati</taxon>
        <taxon>Pseudomonadota</taxon>
        <taxon>Alphaproteobacteria</taxon>
        <taxon>Sphingomonadales</taxon>
        <taxon>Sphingomonadaceae</taxon>
        <taxon>Sphingomonas</taxon>
    </lineage>
</organism>
<keyword evidence="5 9" id="KW-0028">Amino-acid biosynthesis</keyword>
<dbReference type="STRING" id="1123269.NX02_11655"/>
<evidence type="ECO:0000256" key="5">
    <source>
        <dbReference type="ARBA" id="ARBA00022605"/>
    </source>
</evidence>
<keyword evidence="6 9" id="KW-0822">Tryptophan biosynthesis</keyword>
<dbReference type="AlphaFoldDB" id="W0AEG2"/>
<accession>W0AEG2</accession>
<dbReference type="Proteomes" id="UP000018851">
    <property type="component" value="Chromosome"/>
</dbReference>
<evidence type="ECO:0000313" key="12">
    <source>
        <dbReference type="Proteomes" id="UP000018851"/>
    </source>
</evidence>
<dbReference type="GO" id="GO:0000162">
    <property type="term" value="P:L-tryptophan biosynthetic process"/>
    <property type="evidence" value="ECO:0007669"/>
    <property type="project" value="UniProtKB-UniRule"/>
</dbReference>
<comment type="pathway">
    <text evidence="2 9">Amino-acid biosynthesis; L-tryptophan biosynthesis; L-tryptophan from chorismate: step 3/5.</text>
</comment>
<evidence type="ECO:0000256" key="8">
    <source>
        <dbReference type="ARBA" id="ARBA00023235"/>
    </source>
</evidence>
<dbReference type="NCBIfam" id="NF002295">
    <property type="entry name" value="PRK01222.1-1"/>
    <property type="match status" value="1"/>
</dbReference>
<evidence type="ECO:0000313" key="11">
    <source>
        <dbReference type="EMBL" id="AHE54040.1"/>
    </source>
</evidence>
<evidence type="ECO:0000256" key="9">
    <source>
        <dbReference type="HAMAP-Rule" id="MF_00135"/>
    </source>
</evidence>
<gene>
    <name evidence="9" type="primary">trpF</name>
    <name evidence="11" type="ORF">NX02_11655</name>
</gene>
<dbReference type="UniPathway" id="UPA00035">
    <property type="reaction ID" value="UER00042"/>
</dbReference>